<keyword evidence="6" id="KW-0406">Ion transport</keyword>
<dbReference type="Proteomes" id="UP001642487">
    <property type="component" value="Chromosome 8"/>
</dbReference>
<feature type="transmembrane region" description="Helical" evidence="9">
    <location>
        <begin position="153"/>
        <end position="173"/>
    </location>
</feature>
<dbReference type="EMBL" id="OZ021742">
    <property type="protein sequence ID" value="CAK9327924.1"/>
    <property type="molecule type" value="Genomic_DNA"/>
</dbReference>
<evidence type="ECO:0008006" key="12">
    <source>
        <dbReference type="Google" id="ProtNLM"/>
    </source>
</evidence>
<evidence type="ECO:0000256" key="8">
    <source>
        <dbReference type="ARBA" id="ARBA00023303"/>
    </source>
</evidence>
<dbReference type="Pfam" id="PF11744">
    <property type="entry name" value="ALMT"/>
    <property type="match status" value="1"/>
</dbReference>
<gene>
    <name evidence="10" type="ORF">CITCOLO1_LOCUS20321</name>
</gene>
<feature type="transmembrane region" description="Helical" evidence="9">
    <location>
        <begin position="100"/>
        <end position="121"/>
    </location>
</feature>
<dbReference type="InterPro" id="IPR020966">
    <property type="entry name" value="ALMT"/>
</dbReference>
<evidence type="ECO:0000256" key="9">
    <source>
        <dbReference type="SAM" id="Phobius"/>
    </source>
</evidence>
<evidence type="ECO:0000256" key="2">
    <source>
        <dbReference type="ARBA" id="ARBA00007079"/>
    </source>
</evidence>
<feature type="transmembrane region" description="Helical" evidence="9">
    <location>
        <begin position="44"/>
        <end position="63"/>
    </location>
</feature>
<accession>A0ABP0Z5X5</accession>
<keyword evidence="5 9" id="KW-1133">Transmembrane helix</keyword>
<organism evidence="10 11">
    <name type="scientific">Citrullus colocynthis</name>
    <name type="common">colocynth</name>
    <dbReference type="NCBI Taxonomy" id="252529"/>
    <lineage>
        <taxon>Eukaryota</taxon>
        <taxon>Viridiplantae</taxon>
        <taxon>Streptophyta</taxon>
        <taxon>Embryophyta</taxon>
        <taxon>Tracheophyta</taxon>
        <taxon>Spermatophyta</taxon>
        <taxon>Magnoliopsida</taxon>
        <taxon>eudicotyledons</taxon>
        <taxon>Gunneridae</taxon>
        <taxon>Pentapetalae</taxon>
        <taxon>rosids</taxon>
        <taxon>fabids</taxon>
        <taxon>Cucurbitales</taxon>
        <taxon>Cucurbitaceae</taxon>
        <taxon>Benincaseae</taxon>
        <taxon>Citrullus</taxon>
    </lineage>
</organism>
<evidence type="ECO:0000256" key="4">
    <source>
        <dbReference type="ARBA" id="ARBA00022692"/>
    </source>
</evidence>
<sequence length="449" mass="49825">MEKNGGVLARWSEGLKAKFTKLKAKVIELFRKTKKLAKDDPRRIVHSLKVGLAITLVSLFYYFEPLYDGLGASAMWAVLTVVVVFEFSVGATLGRGLNRVLATFSAAALGFGAHFLADLAGDKAQPIMLALSVFFLAAITTFVRFFPRIKARYDYGFLIFILTFCLVSVSGYREDEILQVAYRRALTILIGTFIAILICILICPVWAGDDLHSLVSNNIDLLANFLQGFGVQYSNEWKEDEVVEGFKSVLTSRQTEDSLVNFARWEPGHGTFKFRHPWKQYRKIGSLTRQCAYRLESLNTYLLTESQTPLHIRDQLKESCSKMSTESGKALKDLASAIRTMTRPTFPNPHIERSKAAAEDLKAALKFGPSDGCIDLLEIIPTATVASLLIDSISCIEKIAESVGELASLAKFKCVEAGKLASLKLEQDQQQKLPTPVIVNGHCHVVTID</sequence>
<evidence type="ECO:0000313" key="11">
    <source>
        <dbReference type="Proteomes" id="UP001642487"/>
    </source>
</evidence>
<keyword evidence="3" id="KW-0813">Transport</keyword>
<keyword evidence="8" id="KW-0407">Ion channel</keyword>
<evidence type="ECO:0000256" key="7">
    <source>
        <dbReference type="ARBA" id="ARBA00023136"/>
    </source>
</evidence>
<protein>
    <recommendedName>
        <fullName evidence="12">Aluminum-activated malate transporter 2-like</fullName>
    </recommendedName>
</protein>
<feature type="transmembrane region" description="Helical" evidence="9">
    <location>
        <begin position="127"/>
        <end position="146"/>
    </location>
</feature>
<evidence type="ECO:0000313" key="10">
    <source>
        <dbReference type="EMBL" id="CAK9327924.1"/>
    </source>
</evidence>
<feature type="transmembrane region" description="Helical" evidence="9">
    <location>
        <begin position="185"/>
        <end position="207"/>
    </location>
</feature>
<keyword evidence="4 9" id="KW-0812">Transmembrane</keyword>
<comment type="subcellular location">
    <subcellularLocation>
        <location evidence="1">Membrane</location>
        <topology evidence="1">Multi-pass membrane protein</topology>
    </subcellularLocation>
</comment>
<evidence type="ECO:0000256" key="6">
    <source>
        <dbReference type="ARBA" id="ARBA00023065"/>
    </source>
</evidence>
<proteinExistence type="inferred from homology"/>
<reference evidence="10 11" key="1">
    <citation type="submission" date="2024-03" db="EMBL/GenBank/DDBJ databases">
        <authorList>
            <person name="Gkanogiannis A."/>
            <person name="Becerra Lopez-Lavalle L."/>
        </authorList>
    </citation>
    <scope>NUCLEOTIDE SEQUENCE [LARGE SCALE GENOMIC DNA]</scope>
</reference>
<name>A0ABP0Z5X5_9ROSI</name>
<keyword evidence="7 9" id="KW-0472">Membrane</keyword>
<keyword evidence="11" id="KW-1185">Reference proteome</keyword>
<evidence type="ECO:0000256" key="5">
    <source>
        <dbReference type="ARBA" id="ARBA00022989"/>
    </source>
</evidence>
<evidence type="ECO:0000256" key="3">
    <source>
        <dbReference type="ARBA" id="ARBA00022448"/>
    </source>
</evidence>
<comment type="similarity">
    <text evidence="2">Belongs to the aromatic acid exporter (TC 2.A.85) family.</text>
</comment>
<evidence type="ECO:0000256" key="1">
    <source>
        <dbReference type="ARBA" id="ARBA00004141"/>
    </source>
</evidence>
<dbReference type="PANTHER" id="PTHR31086">
    <property type="entry name" value="ALUMINUM-ACTIVATED MALATE TRANSPORTER 10"/>
    <property type="match status" value="1"/>
</dbReference>
<feature type="transmembrane region" description="Helical" evidence="9">
    <location>
        <begin position="75"/>
        <end position="93"/>
    </location>
</feature>